<dbReference type="GO" id="GO:0051082">
    <property type="term" value="F:unfolded protein binding"/>
    <property type="evidence" value="ECO:0007669"/>
    <property type="project" value="UniProtKB-ARBA"/>
</dbReference>
<dbReference type="PRINTS" id="PR00153">
    <property type="entry name" value="CSAPPISMRASE"/>
</dbReference>
<evidence type="ECO:0000256" key="5">
    <source>
        <dbReference type="ARBA" id="ARBA00023110"/>
    </source>
</evidence>
<evidence type="ECO:0000259" key="8">
    <source>
        <dbReference type="PROSITE" id="PS50072"/>
    </source>
</evidence>
<dbReference type="FunFam" id="1.25.40.10:FF:000029">
    <property type="entry name" value="peptidyl-prolyl cis-trans isomerase D"/>
    <property type="match status" value="1"/>
</dbReference>
<dbReference type="FunFam" id="2.40.100.10:FF:000001">
    <property type="entry name" value="Peptidyl-prolyl cis-trans isomerase"/>
    <property type="match status" value="1"/>
</dbReference>
<name>A0A448YT54_BRENA</name>
<dbReference type="PANTHER" id="PTHR11071:SF561">
    <property type="entry name" value="PEPTIDYL-PROLYL CIS-TRANS ISOMERASE D-RELATED"/>
    <property type="match status" value="1"/>
</dbReference>
<dbReference type="SUPFAM" id="SSF48452">
    <property type="entry name" value="TPR-like"/>
    <property type="match status" value="1"/>
</dbReference>
<keyword evidence="6" id="KW-0413">Isomerase</keyword>
<dbReference type="Proteomes" id="UP000290900">
    <property type="component" value="Unassembled WGS sequence"/>
</dbReference>
<evidence type="ECO:0000256" key="1">
    <source>
        <dbReference type="ARBA" id="ARBA00000971"/>
    </source>
</evidence>
<dbReference type="PROSITE" id="PS50005">
    <property type="entry name" value="TPR"/>
    <property type="match status" value="1"/>
</dbReference>
<evidence type="ECO:0000256" key="7">
    <source>
        <dbReference type="PROSITE-ProRule" id="PRU00339"/>
    </source>
</evidence>
<dbReference type="InParanoid" id="A0A448YT54"/>
<dbReference type="GO" id="GO:0042026">
    <property type="term" value="P:protein refolding"/>
    <property type="evidence" value="ECO:0007669"/>
    <property type="project" value="UniProtKB-ARBA"/>
</dbReference>
<dbReference type="InterPro" id="IPR002130">
    <property type="entry name" value="Cyclophilin-type_PPIase_dom"/>
</dbReference>
<dbReference type="SMART" id="SM00028">
    <property type="entry name" value="TPR"/>
    <property type="match status" value="2"/>
</dbReference>
<dbReference type="Gene3D" id="1.25.40.10">
    <property type="entry name" value="Tetratricopeptide repeat domain"/>
    <property type="match status" value="1"/>
</dbReference>
<dbReference type="InterPro" id="IPR029000">
    <property type="entry name" value="Cyclophilin-like_dom_sf"/>
</dbReference>
<sequence>MTATRTKVFFDITIGGEEAGRIALELFDDVVPKTAENFKELCTGEKGFGFKGCSFHRVIKGFMIQGGDFTNHNGTGGKSIYGEKFEDENFQLKHDKPFLLSMANSGKNTNGSQFFITTVPTPHLDGKHVVFGQVIAGKSVVRQIERQETESGDKPIKDCIISDCGVLKEGDPLKISDETGDSYEESLLDETTVDAADPASVFDAVNKIKQYGTDSYKKGNFKLALKKYVKAAGYLEEFLPDNMDKENVTELWHLKASIYLNAALMSLKLKDSQDAIKYSQKALDCEQLEPKTEAKAYYRRGLGHLLGHNQEDAIDDLLKAKQLRPEDSGIAKELDEARKSLNERKQKEKKAFNKFFA</sequence>
<evidence type="ECO:0000256" key="4">
    <source>
        <dbReference type="ARBA" id="ARBA00022803"/>
    </source>
</evidence>
<dbReference type="AlphaFoldDB" id="A0A448YT54"/>
<dbReference type="InterPro" id="IPR020892">
    <property type="entry name" value="Cyclophilin-type_PPIase_CS"/>
</dbReference>
<dbReference type="EC" id="5.2.1.8" evidence="2"/>
<dbReference type="GO" id="GO:0003755">
    <property type="term" value="F:peptidyl-prolyl cis-trans isomerase activity"/>
    <property type="evidence" value="ECO:0007669"/>
    <property type="project" value="UniProtKB-KW"/>
</dbReference>
<evidence type="ECO:0000256" key="6">
    <source>
        <dbReference type="ARBA" id="ARBA00023235"/>
    </source>
</evidence>
<evidence type="ECO:0000313" key="10">
    <source>
        <dbReference type="Proteomes" id="UP000290900"/>
    </source>
</evidence>
<organism evidence="9 10">
    <name type="scientific">Brettanomyces naardenensis</name>
    <name type="common">Yeast</name>
    <dbReference type="NCBI Taxonomy" id="13370"/>
    <lineage>
        <taxon>Eukaryota</taxon>
        <taxon>Fungi</taxon>
        <taxon>Dikarya</taxon>
        <taxon>Ascomycota</taxon>
        <taxon>Saccharomycotina</taxon>
        <taxon>Pichiomycetes</taxon>
        <taxon>Pichiales</taxon>
        <taxon>Pichiaceae</taxon>
        <taxon>Brettanomyces</taxon>
    </lineage>
</organism>
<dbReference type="SUPFAM" id="SSF50891">
    <property type="entry name" value="Cyclophilin-like"/>
    <property type="match status" value="1"/>
</dbReference>
<reference evidence="9 10" key="1">
    <citation type="submission" date="2018-12" db="EMBL/GenBank/DDBJ databases">
        <authorList>
            <person name="Tiukova I."/>
            <person name="Dainat J."/>
        </authorList>
    </citation>
    <scope>NUCLEOTIDE SEQUENCE [LARGE SCALE GENOMIC DNA]</scope>
</reference>
<evidence type="ECO:0000313" key="9">
    <source>
        <dbReference type="EMBL" id="VEU24077.1"/>
    </source>
</evidence>
<dbReference type="PANTHER" id="PTHR11071">
    <property type="entry name" value="PEPTIDYL-PROLYL CIS-TRANS ISOMERASE"/>
    <property type="match status" value="1"/>
</dbReference>
<keyword evidence="4 7" id="KW-0802">TPR repeat</keyword>
<evidence type="ECO:0000256" key="2">
    <source>
        <dbReference type="ARBA" id="ARBA00013194"/>
    </source>
</evidence>
<dbReference type="CDD" id="cd01926">
    <property type="entry name" value="cyclophilin_ABH_like"/>
    <property type="match status" value="1"/>
</dbReference>
<dbReference type="GO" id="GO:0005737">
    <property type="term" value="C:cytoplasm"/>
    <property type="evidence" value="ECO:0007669"/>
    <property type="project" value="TreeGrafter"/>
</dbReference>
<dbReference type="Gene3D" id="2.40.100.10">
    <property type="entry name" value="Cyclophilin-like"/>
    <property type="match status" value="1"/>
</dbReference>
<accession>A0A448YT54</accession>
<gene>
    <name evidence="9" type="ORF">BRENAR_LOCUS4806</name>
</gene>
<dbReference type="GO" id="GO:0016018">
    <property type="term" value="F:cyclosporin A binding"/>
    <property type="evidence" value="ECO:0007669"/>
    <property type="project" value="TreeGrafter"/>
</dbReference>
<dbReference type="Pfam" id="PF00160">
    <property type="entry name" value="Pro_isomerase"/>
    <property type="match status" value="1"/>
</dbReference>
<comment type="catalytic activity">
    <reaction evidence="1">
        <text>[protein]-peptidylproline (omega=180) = [protein]-peptidylproline (omega=0)</text>
        <dbReference type="Rhea" id="RHEA:16237"/>
        <dbReference type="Rhea" id="RHEA-COMP:10747"/>
        <dbReference type="Rhea" id="RHEA-COMP:10748"/>
        <dbReference type="ChEBI" id="CHEBI:83833"/>
        <dbReference type="ChEBI" id="CHEBI:83834"/>
        <dbReference type="EC" id="5.2.1.8"/>
    </reaction>
</comment>
<keyword evidence="10" id="KW-1185">Reference proteome</keyword>
<dbReference type="PROSITE" id="PS50072">
    <property type="entry name" value="CSA_PPIASE_2"/>
    <property type="match status" value="1"/>
</dbReference>
<keyword evidence="5" id="KW-0697">Rotamase</keyword>
<feature type="repeat" description="TPR" evidence="7">
    <location>
        <begin position="294"/>
        <end position="327"/>
    </location>
</feature>
<evidence type="ECO:0000256" key="3">
    <source>
        <dbReference type="ARBA" id="ARBA00022737"/>
    </source>
</evidence>
<dbReference type="EMBL" id="CAACVR010000067">
    <property type="protein sequence ID" value="VEU24077.1"/>
    <property type="molecule type" value="Genomic_DNA"/>
</dbReference>
<dbReference type="STRING" id="13370.A0A448YT54"/>
<dbReference type="FunCoup" id="A0A448YT54">
    <property type="interactions" value="1134"/>
</dbReference>
<dbReference type="OrthoDB" id="193499at2759"/>
<protein>
    <recommendedName>
        <fullName evidence="2">peptidylprolyl isomerase</fullName>
        <ecNumber evidence="2">5.2.1.8</ecNumber>
    </recommendedName>
</protein>
<dbReference type="InterPro" id="IPR019734">
    <property type="entry name" value="TPR_rpt"/>
</dbReference>
<feature type="domain" description="PPIase cyclophilin-type" evidence="8">
    <location>
        <begin position="9"/>
        <end position="166"/>
    </location>
</feature>
<dbReference type="PROSITE" id="PS00170">
    <property type="entry name" value="CSA_PPIASE_1"/>
    <property type="match status" value="1"/>
</dbReference>
<keyword evidence="3" id="KW-0677">Repeat</keyword>
<dbReference type="InterPro" id="IPR011990">
    <property type="entry name" value="TPR-like_helical_dom_sf"/>
</dbReference>
<proteinExistence type="predicted"/>